<dbReference type="Gene3D" id="1.10.1070.20">
    <property type="match status" value="1"/>
</dbReference>
<sequence>MSAVEVWLDPDIRVGTLFSHRGRSAESCTFTYSAEYLAHPEAYPLDPSLPLDAHPFHSVRPLFGAMADSSPDRWGRTLVQRTLAEEARAAGGAPRQPSELDFLLGVRDDLRQGALRYRLPQDDPGSFRAAAQDGVPVLADLGDLLVAADRVGADEAGLAELRRLVGAGSSLGGARPKAHVRLPGGAIGLAKFPAAAVDDWNVMAWEHVALGLAERAGIRVPPNRLVPVSGRDVLVVERFDRRSEQRVGYVSAMTMLELADGDRGSYLDIAEVVEEASPCATADLEELWRRIVLGALISNRDDHLRNHGFLREPSGWRLSPAFDLNPVPMAGDFATDVESPGEADRLDAALRHAEFFRLTDTRAGEVLAEVREAVSWWRDLARAAGLCEGEIRRMEPAFDDAA</sequence>
<evidence type="ECO:0000259" key="4">
    <source>
        <dbReference type="Pfam" id="PF07804"/>
    </source>
</evidence>
<dbReference type="PANTHER" id="PTHR37419:SF8">
    <property type="entry name" value="TOXIN YJJJ"/>
    <property type="match status" value="1"/>
</dbReference>
<proteinExistence type="inferred from homology"/>
<accession>A0A212TF29</accession>
<reference evidence="6 7" key="1">
    <citation type="submission" date="2017-06" db="EMBL/GenBank/DDBJ databases">
        <authorList>
            <person name="Kim H.J."/>
            <person name="Triplett B.A."/>
        </authorList>
    </citation>
    <scope>NUCLEOTIDE SEQUENCE [LARGE SCALE GENOMIC DNA]</scope>
    <source>
        <strain evidence="6 7">DSM 22179</strain>
    </source>
</reference>
<feature type="domain" description="HipA-like C-terminal" evidence="4">
    <location>
        <begin position="169"/>
        <end position="377"/>
    </location>
</feature>
<gene>
    <name evidence="6" type="ORF">SAMN05445756_1109</name>
</gene>
<protein>
    <submittedName>
        <fullName evidence="6">Serine/threonine-protein kinase HipA</fullName>
    </submittedName>
</protein>
<evidence type="ECO:0000256" key="2">
    <source>
        <dbReference type="ARBA" id="ARBA00022679"/>
    </source>
</evidence>
<dbReference type="PANTHER" id="PTHR37419">
    <property type="entry name" value="SERINE/THREONINE-PROTEIN KINASE TOXIN HIPA"/>
    <property type="match status" value="1"/>
</dbReference>
<evidence type="ECO:0000313" key="7">
    <source>
        <dbReference type="Proteomes" id="UP000198122"/>
    </source>
</evidence>
<keyword evidence="3 6" id="KW-0418">Kinase</keyword>
<dbReference type="GO" id="GO:0004674">
    <property type="term" value="F:protein serine/threonine kinase activity"/>
    <property type="evidence" value="ECO:0007669"/>
    <property type="project" value="TreeGrafter"/>
</dbReference>
<organism evidence="6 7">
    <name type="scientific">Kytococcus aerolatus</name>
    <dbReference type="NCBI Taxonomy" id="592308"/>
    <lineage>
        <taxon>Bacteria</taxon>
        <taxon>Bacillati</taxon>
        <taxon>Actinomycetota</taxon>
        <taxon>Actinomycetes</taxon>
        <taxon>Micrococcales</taxon>
        <taxon>Kytococcaceae</taxon>
        <taxon>Kytococcus</taxon>
    </lineage>
</organism>
<dbReference type="OrthoDB" id="3182374at2"/>
<evidence type="ECO:0000313" key="6">
    <source>
        <dbReference type="EMBL" id="SNC64426.1"/>
    </source>
</evidence>
<dbReference type="InterPro" id="IPR017508">
    <property type="entry name" value="HipA_N1"/>
</dbReference>
<dbReference type="EMBL" id="FYEZ01000001">
    <property type="protein sequence ID" value="SNC64426.1"/>
    <property type="molecule type" value="Genomic_DNA"/>
</dbReference>
<comment type="similarity">
    <text evidence="1">Belongs to the HipA Ser/Thr kinase family.</text>
</comment>
<feature type="domain" description="HipA N-terminal subdomain 1" evidence="5">
    <location>
        <begin position="5"/>
        <end position="90"/>
    </location>
</feature>
<dbReference type="Proteomes" id="UP000198122">
    <property type="component" value="Unassembled WGS sequence"/>
</dbReference>
<evidence type="ECO:0000256" key="3">
    <source>
        <dbReference type="ARBA" id="ARBA00022777"/>
    </source>
</evidence>
<dbReference type="Pfam" id="PF13657">
    <property type="entry name" value="Couple_hipA"/>
    <property type="match status" value="1"/>
</dbReference>
<dbReference type="AlphaFoldDB" id="A0A212TF29"/>
<keyword evidence="2" id="KW-0808">Transferase</keyword>
<dbReference type="InterPro" id="IPR052028">
    <property type="entry name" value="HipA_Ser/Thr_kinase"/>
</dbReference>
<dbReference type="GO" id="GO:0005829">
    <property type="term" value="C:cytosol"/>
    <property type="evidence" value="ECO:0007669"/>
    <property type="project" value="TreeGrafter"/>
</dbReference>
<dbReference type="RefSeq" id="WP_088818003.1">
    <property type="nucleotide sequence ID" value="NZ_FYEZ01000001.1"/>
</dbReference>
<keyword evidence="7" id="KW-1185">Reference proteome</keyword>
<name>A0A212TF29_9MICO</name>
<dbReference type="Pfam" id="PF07804">
    <property type="entry name" value="HipA_C"/>
    <property type="match status" value="1"/>
</dbReference>
<evidence type="ECO:0000256" key="1">
    <source>
        <dbReference type="ARBA" id="ARBA00010164"/>
    </source>
</evidence>
<evidence type="ECO:0000259" key="5">
    <source>
        <dbReference type="Pfam" id="PF13657"/>
    </source>
</evidence>
<dbReference type="InterPro" id="IPR012893">
    <property type="entry name" value="HipA-like_C"/>
</dbReference>